<accession>A0A0D3HZG4</accession>
<dbReference type="InterPro" id="IPR043504">
    <property type="entry name" value="Peptidase_S1_PA_chymotrypsin"/>
</dbReference>
<dbReference type="InterPro" id="IPR018114">
    <property type="entry name" value="TRYPSIN_HIS"/>
</dbReference>
<organism evidence="8 9">
    <name type="scientific">Emiliania huxleyi (strain CCMP1516)</name>
    <dbReference type="NCBI Taxonomy" id="280463"/>
    <lineage>
        <taxon>Eukaryota</taxon>
        <taxon>Haptista</taxon>
        <taxon>Haptophyta</taxon>
        <taxon>Prymnesiophyceae</taxon>
        <taxon>Isochrysidales</taxon>
        <taxon>Noelaerhabdaceae</taxon>
        <taxon>Emiliania</taxon>
    </lineage>
</organism>
<dbReference type="InterPro" id="IPR001314">
    <property type="entry name" value="Peptidase_S1A"/>
</dbReference>
<dbReference type="InterPro" id="IPR033116">
    <property type="entry name" value="TRYPSIN_SER"/>
</dbReference>
<dbReference type="RefSeq" id="XP_005756828.1">
    <property type="nucleotide sequence ID" value="XM_005756771.1"/>
</dbReference>
<evidence type="ECO:0000256" key="2">
    <source>
        <dbReference type="ARBA" id="ARBA00022525"/>
    </source>
</evidence>
<keyword evidence="4" id="KW-1015">Disulfide bond</keyword>
<dbReference type="PROSITE" id="PS00135">
    <property type="entry name" value="TRYPSIN_SER"/>
    <property type="match status" value="1"/>
</dbReference>
<dbReference type="AlphaFoldDB" id="A0A0D3HZG4"/>
<dbReference type="GO" id="GO:0004252">
    <property type="term" value="F:serine-type endopeptidase activity"/>
    <property type="evidence" value="ECO:0007669"/>
    <property type="project" value="InterPro"/>
</dbReference>
<keyword evidence="6" id="KW-0720">Serine protease</keyword>
<dbReference type="PANTHER" id="PTHR24252:SF7">
    <property type="entry name" value="HYALIN"/>
    <property type="match status" value="1"/>
</dbReference>
<protein>
    <recommendedName>
        <fullName evidence="7">Peptidase S1 domain-containing protein</fullName>
    </recommendedName>
</protein>
<dbReference type="SMART" id="SM00020">
    <property type="entry name" value="Tryp_SPc"/>
    <property type="match status" value="1"/>
</dbReference>
<dbReference type="FunFam" id="2.40.10.10:FF:000054">
    <property type="entry name" value="Complement C1r subcomponent"/>
    <property type="match status" value="1"/>
</dbReference>
<keyword evidence="2" id="KW-0964">Secreted</keyword>
<dbReference type="Proteomes" id="UP000013827">
    <property type="component" value="Unassembled WGS sequence"/>
</dbReference>
<keyword evidence="6" id="KW-0378">Hydrolase</keyword>
<evidence type="ECO:0000256" key="3">
    <source>
        <dbReference type="ARBA" id="ARBA00022729"/>
    </source>
</evidence>
<evidence type="ECO:0000256" key="1">
    <source>
        <dbReference type="ARBA" id="ARBA00004613"/>
    </source>
</evidence>
<comment type="subcellular location">
    <subcellularLocation>
        <location evidence="1">Secreted</location>
    </subcellularLocation>
</comment>
<dbReference type="eggNOG" id="KOG3627">
    <property type="taxonomic scope" value="Eukaryota"/>
</dbReference>
<dbReference type="Pfam" id="PF00089">
    <property type="entry name" value="Trypsin"/>
    <property type="match status" value="1"/>
</dbReference>
<dbReference type="HOGENOM" id="CLU_802754_0_0_1"/>
<dbReference type="CDD" id="cd00190">
    <property type="entry name" value="Tryp_SPc"/>
    <property type="match status" value="1"/>
</dbReference>
<evidence type="ECO:0000256" key="4">
    <source>
        <dbReference type="ARBA" id="ARBA00023157"/>
    </source>
</evidence>
<keyword evidence="9" id="KW-1185">Reference proteome</keyword>
<keyword evidence="3" id="KW-0732">Signal</keyword>
<dbReference type="PANTHER" id="PTHR24252">
    <property type="entry name" value="ACROSIN-RELATED"/>
    <property type="match status" value="1"/>
</dbReference>
<reference evidence="8" key="2">
    <citation type="submission" date="2024-10" db="UniProtKB">
        <authorList>
            <consortium name="EnsemblProtists"/>
        </authorList>
    </citation>
    <scope>IDENTIFICATION</scope>
</reference>
<dbReference type="InterPro" id="IPR009003">
    <property type="entry name" value="Peptidase_S1_PA"/>
</dbReference>
<dbReference type="PROSITE" id="PS00134">
    <property type="entry name" value="TRYPSIN_HIS"/>
    <property type="match status" value="1"/>
</dbReference>
<feature type="domain" description="Peptidase S1" evidence="7">
    <location>
        <begin position="1"/>
        <end position="212"/>
    </location>
</feature>
<evidence type="ECO:0000313" key="8">
    <source>
        <dbReference type="EnsemblProtists" id="EOD04399"/>
    </source>
</evidence>
<dbReference type="GO" id="GO:0006508">
    <property type="term" value="P:proteolysis"/>
    <property type="evidence" value="ECO:0007669"/>
    <property type="project" value="UniProtKB-KW"/>
</dbReference>
<keyword evidence="5" id="KW-0325">Glycoprotein</keyword>
<proteinExistence type="predicted"/>
<evidence type="ECO:0000259" key="7">
    <source>
        <dbReference type="PROSITE" id="PS50240"/>
    </source>
</evidence>
<dbReference type="PRINTS" id="PR00722">
    <property type="entry name" value="CHYMOTRYPSIN"/>
</dbReference>
<evidence type="ECO:0000313" key="9">
    <source>
        <dbReference type="Proteomes" id="UP000013827"/>
    </source>
</evidence>
<dbReference type="EnsemblProtists" id="EOD04399">
    <property type="protein sequence ID" value="EOD04399"/>
    <property type="gene ID" value="EMIHUDRAFT_221210"/>
</dbReference>
<dbReference type="STRING" id="2903.R1D6M8"/>
<dbReference type="GeneID" id="17250559"/>
<name>A0A0D3HZG4_EMIH1</name>
<dbReference type="KEGG" id="ehx:EMIHUDRAFT_221210"/>
<dbReference type="GO" id="GO:0005576">
    <property type="term" value="C:extracellular region"/>
    <property type="evidence" value="ECO:0007669"/>
    <property type="project" value="UniProtKB-SubCell"/>
</dbReference>
<sequence>MHLGGCGATLISSQYAITAAHCAPYWGTGDPIYLGQHKESERDGDGCVETMYIESIVSHESYNDWTLQNDIAVIKLTEASQLGYAPIDHLDQPGDGTWHEPGTPLVAAGWGTLSSGGSAADTAQHVVVPAVPDCWETGYGEDYDPDTMVCAGAEGVDSCQGDSGGPLFGIDSSGERTLVGVVSWGIGCAGAGYPGVYARVQAYTDWICAKTDGAVWDGASCKLLNPICLDPAPELQYWVECGRRNRCNGEGGGKWADTSELHEVRCCSDVNLQGFSNSRCNDVWAASDVSGCHSSKSFSVAESICQNAGARLCTKEELEGNCARKGGSSGCGFDSELVWTSDNAPA</sequence>
<keyword evidence="6" id="KW-0645">Protease</keyword>
<dbReference type="SUPFAM" id="SSF50494">
    <property type="entry name" value="Trypsin-like serine proteases"/>
    <property type="match status" value="1"/>
</dbReference>
<dbReference type="InterPro" id="IPR001254">
    <property type="entry name" value="Trypsin_dom"/>
</dbReference>
<evidence type="ECO:0000256" key="5">
    <source>
        <dbReference type="ARBA" id="ARBA00023180"/>
    </source>
</evidence>
<dbReference type="PROSITE" id="PS50240">
    <property type="entry name" value="TRYPSIN_DOM"/>
    <property type="match status" value="1"/>
</dbReference>
<evidence type="ECO:0000256" key="6">
    <source>
        <dbReference type="RuleBase" id="RU363034"/>
    </source>
</evidence>
<dbReference type="PaxDb" id="2903-EOD04399"/>
<reference evidence="9" key="1">
    <citation type="journal article" date="2013" name="Nature">
        <title>Pan genome of the phytoplankton Emiliania underpins its global distribution.</title>
        <authorList>
            <person name="Read B.A."/>
            <person name="Kegel J."/>
            <person name="Klute M.J."/>
            <person name="Kuo A."/>
            <person name="Lefebvre S.C."/>
            <person name="Maumus F."/>
            <person name="Mayer C."/>
            <person name="Miller J."/>
            <person name="Monier A."/>
            <person name="Salamov A."/>
            <person name="Young J."/>
            <person name="Aguilar M."/>
            <person name="Claverie J.M."/>
            <person name="Frickenhaus S."/>
            <person name="Gonzalez K."/>
            <person name="Herman E.K."/>
            <person name="Lin Y.C."/>
            <person name="Napier J."/>
            <person name="Ogata H."/>
            <person name="Sarno A.F."/>
            <person name="Shmutz J."/>
            <person name="Schroeder D."/>
            <person name="de Vargas C."/>
            <person name="Verret F."/>
            <person name="von Dassow P."/>
            <person name="Valentin K."/>
            <person name="Van de Peer Y."/>
            <person name="Wheeler G."/>
            <person name="Dacks J.B."/>
            <person name="Delwiche C.F."/>
            <person name="Dyhrman S.T."/>
            <person name="Glockner G."/>
            <person name="John U."/>
            <person name="Richards T."/>
            <person name="Worden A.Z."/>
            <person name="Zhang X."/>
            <person name="Grigoriev I.V."/>
            <person name="Allen A.E."/>
            <person name="Bidle K."/>
            <person name="Borodovsky M."/>
            <person name="Bowler C."/>
            <person name="Brownlee C."/>
            <person name="Cock J.M."/>
            <person name="Elias M."/>
            <person name="Gladyshev V.N."/>
            <person name="Groth M."/>
            <person name="Guda C."/>
            <person name="Hadaegh A."/>
            <person name="Iglesias-Rodriguez M.D."/>
            <person name="Jenkins J."/>
            <person name="Jones B.M."/>
            <person name="Lawson T."/>
            <person name="Leese F."/>
            <person name="Lindquist E."/>
            <person name="Lobanov A."/>
            <person name="Lomsadze A."/>
            <person name="Malik S.B."/>
            <person name="Marsh M.E."/>
            <person name="Mackinder L."/>
            <person name="Mock T."/>
            <person name="Mueller-Roeber B."/>
            <person name="Pagarete A."/>
            <person name="Parker M."/>
            <person name="Probert I."/>
            <person name="Quesneville H."/>
            <person name="Raines C."/>
            <person name="Rensing S.A."/>
            <person name="Riano-Pachon D.M."/>
            <person name="Richier S."/>
            <person name="Rokitta S."/>
            <person name="Shiraiwa Y."/>
            <person name="Soanes D.M."/>
            <person name="van der Giezen M."/>
            <person name="Wahlund T.M."/>
            <person name="Williams B."/>
            <person name="Wilson W."/>
            <person name="Wolfe G."/>
            <person name="Wurch L.L."/>
        </authorList>
    </citation>
    <scope>NUCLEOTIDE SEQUENCE</scope>
</reference>
<dbReference type="Gene3D" id="2.40.10.10">
    <property type="entry name" value="Trypsin-like serine proteases"/>
    <property type="match status" value="1"/>
</dbReference>